<keyword evidence="1" id="KW-0496">Mitochondrion</keyword>
<reference evidence="1" key="1">
    <citation type="journal article" date="2015" name="Genome Biol. Evol.">
        <title>Organellar Genomes of White Spruce (Picea glauca): Assembly and Annotation.</title>
        <authorList>
            <person name="Jackman S.D."/>
            <person name="Warren R.L."/>
            <person name="Gibb E.A."/>
            <person name="Vandervalk B.P."/>
            <person name="Mohamadi H."/>
            <person name="Chu J."/>
            <person name="Raymond A."/>
            <person name="Pleasance S."/>
            <person name="Coope R."/>
            <person name="Wildung M.R."/>
            <person name="Ritland C.E."/>
            <person name="Bousquet J."/>
            <person name="Jones S.J."/>
            <person name="Bohlmann J."/>
            <person name="Birol I."/>
        </authorList>
    </citation>
    <scope>NUCLEOTIDE SEQUENCE [LARGE SCALE GENOMIC DNA]</scope>
    <source>
        <tissue evidence="1">Flushing bud</tissue>
    </source>
</reference>
<organism evidence="1">
    <name type="scientific">Picea glauca</name>
    <name type="common">White spruce</name>
    <name type="synonym">Pinus glauca</name>
    <dbReference type="NCBI Taxonomy" id="3330"/>
    <lineage>
        <taxon>Eukaryota</taxon>
        <taxon>Viridiplantae</taxon>
        <taxon>Streptophyta</taxon>
        <taxon>Embryophyta</taxon>
        <taxon>Tracheophyta</taxon>
        <taxon>Spermatophyta</taxon>
        <taxon>Pinopsida</taxon>
        <taxon>Pinidae</taxon>
        <taxon>Conifers I</taxon>
        <taxon>Pinales</taxon>
        <taxon>Pinaceae</taxon>
        <taxon>Picea</taxon>
    </lineage>
</organism>
<geneLocation type="mitochondrion" evidence="1"/>
<protein>
    <submittedName>
        <fullName evidence="1">Uncharacterized protein</fullName>
    </submittedName>
</protein>
<dbReference type="EMBL" id="LKAM01000006">
    <property type="protein sequence ID" value="KUM48100.1"/>
    <property type="molecule type" value="Genomic_DNA"/>
</dbReference>
<dbReference type="AlphaFoldDB" id="A0A101LZA7"/>
<accession>A0A101LZA7</accession>
<evidence type="ECO:0000313" key="1">
    <source>
        <dbReference type="EMBL" id="KUM48100.1"/>
    </source>
</evidence>
<name>A0A101LZA7_PICGL</name>
<sequence length="31" mass="3761">MGGPWHFLKKRFADSLNELSLLFHKQMELTW</sequence>
<gene>
    <name evidence="1" type="ORF">ABT39_MTgene5096</name>
</gene>
<proteinExistence type="predicted"/>
<comment type="caution">
    <text evidence="1">The sequence shown here is derived from an EMBL/GenBank/DDBJ whole genome shotgun (WGS) entry which is preliminary data.</text>
</comment>